<evidence type="ECO:0000313" key="2">
    <source>
        <dbReference type="Proteomes" id="UP000783287"/>
    </source>
</evidence>
<feature type="non-terminal residue" evidence="1">
    <location>
        <position position="63"/>
    </location>
</feature>
<accession>A0A955L5S5</accession>
<reference evidence="1" key="1">
    <citation type="submission" date="2020-04" db="EMBL/GenBank/DDBJ databases">
        <authorList>
            <person name="Zhang T."/>
        </authorList>
    </citation>
    <scope>NUCLEOTIDE SEQUENCE</scope>
    <source>
        <strain evidence="1">HKST-UBA14</strain>
    </source>
</reference>
<gene>
    <name evidence="1" type="ORF">KC909_04360</name>
</gene>
<protein>
    <submittedName>
        <fullName evidence="1">Uncharacterized protein</fullName>
    </submittedName>
</protein>
<reference evidence="1" key="2">
    <citation type="journal article" date="2021" name="Microbiome">
        <title>Successional dynamics and alternative stable states in a saline activated sludge microbial community over 9 years.</title>
        <authorList>
            <person name="Wang Y."/>
            <person name="Ye J."/>
            <person name="Ju F."/>
            <person name="Liu L."/>
            <person name="Boyd J.A."/>
            <person name="Deng Y."/>
            <person name="Parks D.H."/>
            <person name="Jiang X."/>
            <person name="Yin X."/>
            <person name="Woodcroft B.J."/>
            <person name="Tyson G.W."/>
            <person name="Hugenholtz P."/>
            <person name="Polz M.F."/>
            <person name="Zhang T."/>
        </authorList>
    </citation>
    <scope>NUCLEOTIDE SEQUENCE</scope>
    <source>
        <strain evidence="1">HKST-UBA14</strain>
    </source>
</reference>
<dbReference type="SUPFAM" id="SSF51658">
    <property type="entry name" value="Xylose isomerase-like"/>
    <property type="match status" value="1"/>
</dbReference>
<proteinExistence type="predicted"/>
<dbReference type="EMBL" id="JAGQLK010000091">
    <property type="protein sequence ID" value="MCA9383575.1"/>
    <property type="molecule type" value="Genomic_DNA"/>
</dbReference>
<comment type="caution">
    <text evidence="1">The sequence shown here is derived from an EMBL/GenBank/DDBJ whole genome shotgun (WGS) entry which is preliminary data.</text>
</comment>
<dbReference type="AlphaFoldDB" id="A0A955L5S5"/>
<dbReference type="Proteomes" id="UP000783287">
    <property type="component" value="Unassembled WGS sequence"/>
</dbReference>
<name>A0A955L5S5_9BACT</name>
<evidence type="ECO:0000313" key="1">
    <source>
        <dbReference type="EMBL" id="MCA9383575.1"/>
    </source>
</evidence>
<organism evidence="1 2">
    <name type="scientific">Candidatus Dojkabacteria bacterium</name>
    <dbReference type="NCBI Taxonomy" id="2099670"/>
    <lineage>
        <taxon>Bacteria</taxon>
        <taxon>Candidatus Dojkabacteria</taxon>
    </lineage>
</organism>
<sequence length="63" mass="6888">MSKLRIGTGGVPLSSKSRSTLAGIERIAELGLEHMELEFVRGVKMGEDTAKDVRKTKEENNVS</sequence>
<dbReference type="InterPro" id="IPR036237">
    <property type="entry name" value="Xyl_isomerase-like_sf"/>
</dbReference>